<reference evidence="2" key="1">
    <citation type="submission" date="2024-05" db="EMBL/GenBank/DDBJ databases">
        <title>Isolation and characterization of Sporomusa carbonis sp. nov., a carboxydotrophic hydrogenogen in the genus of Sporomusa isolated from a charcoal burning pile.</title>
        <authorList>
            <person name="Boeer T."/>
            <person name="Rosenbaum F."/>
            <person name="Eysell L."/>
            <person name="Mueller V."/>
            <person name="Daniel R."/>
            <person name="Poehlein A."/>
        </authorList>
    </citation>
    <scope>NUCLEOTIDE SEQUENCE [LARGE SCALE GENOMIC DNA]</scope>
    <source>
        <strain evidence="2">DSM 10669</strain>
    </source>
</reference>
<organism evidence="2 3">
    <name type="scientific">Sporomusa silvacetica DSM 10669</name>
    <dbReference type="NCBI Taxonomy" id="1123289"/>
    <lineage>
        <taxon>Bacteria</taxon>
        <taxon>Bacillati</taxon>
        <taxon>Bacillota</taxon>
        <taxon>Negativicutes</taxon>
        <taxon>Selenomonadales</taxon>
        <taxon>Sporomusaceae</taxon>
        <taxon>Sporomusa</taxon>
    </lineage>
</organism>
<keyword evidence="3" id="KW-1185">Reference proteome</keyword>
<accession>A0ABZ3IS31</accession>
<gene>
    <name evidence="2" type="ORF">SPSIL_046720</name>
</gene>
<proteinExistence type="predicted"/>
<feature type="region of interest" description="Disordered" evidence="1">
    <location>
        <begin position="36"/>
        <end position="57"/>
    </location>
</feature>
<dbReference type="Proteomes" id="UP000216752">
    <property type="component" value="Chromosome"/>
</dbReference>
<sequence length="57" mass="6358">MSKETEKKGFFERLLGGNKDKKGSCCGGFEIEEIPDENENNKGKETPKDKKGNCCCK</sequence>
<feature type="compositionally biased region" description="Basic and acidic residues" evidence="1">
    <location>
        <begin position="39"/>
        <end position="57"/>
    </location>
</feature>
<name>A0ABZ3IS31_9FIRM</name>
<evidence type="ECO:0000313" key="2">
    <source>
        <dbReference type="EMBL" id="XFO68449.1"/>
    </source>
</evidence>
<dbReference type="RefSeq" id="WP_169717566.1">
    <property type="nucleotide sequence ID" value="NZ_CP155573.1"/>
</dbReference>
<protein>
    <submittedName>
        <fullName evidence="2">Uncharacterized protein</fullName>
    </submittedName>
</protein>
<dbReference type="EMBL" id="CP155573">
    <property type="protein sequence ID" value="XFO68449.1"/>
    <property type="molecule type" value="Genomic_DNA"/>
</dbReference>
<evidence type="ECO:0000313" key="3">
    <source>
        <dbReference type="Proteomes" id="UP000216752"/>
    </source>
</evidence>
<evidence type="ECO:0000256" key="1">
    <source>
        <dbReference type="SAM" id="MobiDB-lite"/>
    </source>
</evidence>